<dbReference type="EMBL" id="JAFBEB010000003">
    <property type="protein sequence ID" value="MBM7589781.1"/>
    <property type="molecule type" value="Genomic_DNA"/>
</dbReference>
<proteinExistence type="predicted"/>
<dbReference type="Proteomes" id="UP000717624">
    <property type="component" value="Unassembled WGS sequence"/>
</dbReference>
<protein>
    <submittedName>
        <fullName evidence="1">Uncharacterized protein</fullName>
    </submittedName>
</protein>
<accession>A0A938XXP7</accession>
<comment type="caution">
    <text evidence="1">The sequence shown here is derived from an EMBL/GenBank/DDBJ whole genome shotgun (WGS) entry which is preliminary data.</text>
</comment>
<sequence>MLKLIPPKMQGLEVSEVVMFHPTIFDNIKVVLEGAIYDQDFAGTIEIINRMDLLDLANYSRRFAVEFQLAAPGRSVHPVTATIRLDTTLADIAGEQLQQQSAEKIGCTICIDFCLRIVDMEREPALVVLGLQEIWGNRPLIVPTVSFRADEPYAKQTRTDYELKATLDFQRKIDEGNIEDIHELLEHCIQSLVHLDRYR</sequence>
<dbReference type="AlphaFoldDB" id="A0A938XXP7"/>
<dbReference type="RefSeq" id="WP_239565253.1">
    <property type="nucleotide sequence ID" value="NZ_BAABIN010000033.1"/>
</dbReference>
<keyword evidence="2" id="KW-1185">Reference proteome</keyword>
<name>A0A938XXP7_9BACL</name>
<gene>
    <name evidence="1" type="ORF">JOD01_001381</name>
</gene>
<reference evidence="1" key="1">
    <citation type="submission" date="2021-01" db="EMBL/GenBank/DDBJ databases">
        <title>Genomic Encyclopedia of Type Strains, Phase IV (KMG-IV): sequencing the most valuable type-strain genomes for metagenomic binning, comparative biology and taxonomic classification.</title>
        <authorList>
            <person name="Goeker M."/>
        </authorList>
    </citation>
    <scope>NUCLEOTIDE SEQUENCE</scope>
    <source>
        <strain evidence="1">DSM 25523</strain>
    </source>
</reference>
<evidence type="ECO:0000313" key="2">
    <source>
        <dbReference type="Proteomes" id="UP000717624"/>
    </source>
</evidence>
<evidence type="ECO:0000313" key="1">
    <source>
        <dbReference type="EMBL" id="MBM7589781.1"/>
    </source>
</evidence>
<organism evidence="1 2">
    <name type="scientific">Brevibacillus fulvus</name>
    <dbReference type="NCBI Taxonomy" id="1125967"/>
    <lineage>
        <taxon>Bacteria</taxon>
        <taxon>Bacillati</taxon>
        <taxon>Bacillota</taxon>
        <taxon>Bacilli</taxon>
        <taxon>Bacillales</taxon>
        <taxon>Paenibacillaceae</taxon>
        <taxon>Brevibacillus</taxon>
    </lineage>
</organism>